<reference evidence="1 2" key="1">
    <citation type="submission" date="2018-11" db="EMBL/GenBank/DDBJ databases">
        <title>Draft genome analysis of Rheinheimera mesophila isolated from an industrial waste site.</title>
        <authorList>
            <person name="Yu Q."/>
            <person name="Qi Y."/>
            <person name="Zhang H."/>
            <person name="Lu Y."/>
            <person name="Pu J."/>
        </authorList>
    </citation>
    <scope>NUCLEOTIDE SEQUENCE [LARGE SCALE GENOMIC DNA]</scope>
    <source>
        <strain evidence="1 2">IITR13</strain>
    </source>
</reference>
<accession>A0A3P3QCC4</accession>
<proteinExistence type="predicted"/>
<organism evidence="1 2">
    <name type="scientific">Rheinheimera mesophila</name>
    <dbReference type="NCBI Taxonomy" id="1547515"/>
    <lineage>
        <taxon>Bacteria</taxon>
        <taxon>Pseudomonadati</taxon>
        <taxon>Pseudomonadota</taxon>
        <taxon>Gammaproteobacteria</taxon>
        <taxon>Chromatiales</taxon>
        <taxon>Chromatiaceae</taxon>
        <taxon>Rheinheimera</taxon>
    </lineage>
</organism>
<dbReference type="AlphaFoldDB" id="A0A3P3QCC4"/>
<dbReference type="Proteomes" id="UP000276260">
    <property type="component" value="Unassembled WGS sequence"/>
</dbReference>
<evidence type="ECO:0000313" key="1">
    <source>
        <dbReference type="EMBL" id="RRJ18781.1"/>
    </source>
</evidence>
<dbReference type="InterPro" id="IPR021378">
    <property type="entry name" value="DUF3010"/>
</dbReference>
<name>A0A3P3QCC4_9GAMM</name>
<protein>
    <submittedName>
        <fullName evidence="1">DUF3010 family protein</fullName>
    </submittedName>
</protein>
<dbReference type="EMBL" id="RRCF01000006">
    <property type="protein sequence ID" value="RRJ18781.1"/>
    <property type="molecule type" value="Genomic_DNA"/>
</dbReference>
<comment type="caution">
    <text evidence="1">The sequence shown here is derived from an EMBL/GenBank/DDBJ whole genome shotgun (WGS) entry which is preliminary data.</text>
</comment>
<keyword evidence="2" id="KW-1185">Reference proteome</keyword>
<gene>
    <name evidence="1" type="ORF">EIK76_16300</name>
</gene>
<sequence length="140" mass="15716">MRVCGVEMKGSEAILCLLASNNGLFDIPDCRTVRLPLLKDQDSEQMKKFQFVFAKLAEDYKIDTFVIRERPQKGKFAGGAVGFKMEAALQLLTNAKTEILTSAFIKEQLSRHPVPIDFKETGLKGFQETAFITAYAYLSK</sequence>
<dbReference type="Pfam" id="PF11215">
    <property type="entry name" value="DUF3010"/>
    <property type="match status" value="1"/>
</dbReference>
<evidence type="ECO:0000313" key="2">
    <source>
        <dbReference type="Proteomes" id="UP000276260"/>
    </source>
</evidence>
<dbReference type="OrthoDB" id="6214536at2"/>
<dbReference type="RefSeq" id="WP_046518963.1">
    <property type="nucleotide sequence ID" value="NZ_LAVS01000006.1"/>
</dbReference>